<dbReference type="EMBL" id="CP004373">
    <property type="protein sequence ID" value="AHK70100.1"/>
    <property type="molecule type" value="Genomic_DNA"/>
</dbReference>
<dbReference type="Proteomes" id="UP000031656">
    <property type="component" value="Chromosome"/>
</dbReference>
<reference evidence="1 2" key="1">
    <citation type="journal article" date="2015" name="Appl. Microbiol. Biotechnol.">
        <title>The consequence of an additional NADH dehydrogenase paralog on the growth of Gluconobacter oxydans DSM3504.</title>
        <authorList>
            <person name="Kostner D."/>
            <person name="Luchterhand B."/>
            <person name="Junker A."/>
            <person name="Volland S."/>
            <person name="Daniel R."/>
            <person name="Buchs J."/>
            <person name="Liebl W."/>
            <person name="Ehrenreich A."/>
        </authorList>
    </citation>
    <scope>NUCLEOTIDE SEQUENCE [LARGE SCALE GENOMIC DNA]</scope>
    <source>
        <strain evidence="1">DSM 3504</strain>
    </source>
</reference>
<dbReference type="HOGENOM" id="CLU_3290330_0_0_5"/>
<evidence type="ECO:0000313" key="2">
    <source>
        <dbReference type="Proteomes" id="UP000031656"/>
    </source>
</evidence>
<organism evidence="1 2">
    <name type="scientific">Gluconobacter oxydans DSM 3504</name>
    <dbReference type="NCBI Taxonomy" id="1288313"/>
    <lineage>
        <taxon>Bacteria</taxon>
        <taxon>Pseudomonadati</taxon>
        <taxon>Pseudomonadota</taxon>
        <taxon>Alphaproteobacteria</taxon>
        <taxon>Acetobacterales</taxon>
        <taxon>Acetobacteraceae</taxon>
        <taxon>Gluconobacter</taxon>
    </lineage>
</organism>
<dbReference type="AlphaFoldDB" id="A0A067Z3E5"/>
<evidence type="ECO:0000313" key="1">
    <source>
        <dbReference type="EMBL" id="AHK70100.1"/>
    </source>
</evidence>
<dbReference type="KEGG" id="goy:GLS_c01730"/>
<protein>
    <submittedName>
        <fullName evidence="1">Uncharacterized protein</fullName>
    </submittedName>
</protein>
<gene>
    <name evidence="1" type="ORF">GLS_c01730</name>
</gene>
<name>A0A067Z3E5_GLUOY</name>
<accession>A0A067Z3E5</accession>
<proteinExistence type="predicted"/>
<sequence length="40" mass="4508">MIVPPSGGQNPAYRPSGTLWKNLFFPVIVPLPEEEQKQNK</sequence>